<proteinExistence type="predicted"/>
<feature type="transmembrane region" description="Helical" evidence="1">
    <location>
        <begin position="35"/>
        <end position="55"/>
    </location>
</feature>
<protein>
    <submittedName>
        <fullName evidence="2">Uncharacterized protein</fullName>
    </submittedName>
</protein>
<gene>
    <name evidence="2" type="ORF">CSC81_07345</name>
</gene>
<feature type="transmembrane region" description="Helical" evidence="1">
    <location>
        <begin position="61"/>
        <end position="80"/>
    </location>
</feature>
<accession>A0A2G1BW05</accession>
<organism evidence="2 3">
    <name type="scientific">Tenacibaculum discolor</name>
    <dbReference type="NCBI Taxonomy" id="361581"/>
    <lineage>
        <taxon>Bacteria</taxon>
        <taxon>Pseudomonadati</taxon>
        <taxon>Bacteroidota</taxon>
        <taxon>Flavobacteriia</taxon>
        <taxon>Flavobacteriales</taxon>
        <taxon>Flavobacteriaceae</taxon>
        <taxon>Tenacibaculum</taxon>
    </lineage>
</organism>
<name>A0A2G1BW05_9FLAO</name>
<evidence type="ECO:0000256" key="1">
    <source>
        <dbReference type="SAM" id="Phobius"/>
    </source>
</evidence>
<comment type="caution">
    <text evidence="2">The sequence shown here is derived from an EMBL/GenBank/DDBJ whole genome shotgun (WGS) entry which is preliminary data.</text>
</comment>
<evidence type="ECO:0000313" key="3">
    <source>
        <dbReference type="Proteomes" id="UP000222163"/>
    </source>
</evidence>
<dbReference type="EMBL" id="PDUU01000004">
    <property type="protein sequence ID" value="PHN98210.1"/>
    <property type="molecule type" value="Genomic_DNA"/>
</dbReference>
<evidence type="ECO:0000313" key="2">
    <source>
        <dbReference type="EMBL" id="PHN98210.1"/>
    </source>
</evidence>
<dbReference type="AlphaFoldDB" id="A0A2G1BW05"/>
<keyword evidence="1" id="KW-0812">Transmembrane</keyword>
<reference evidence="2 3" key="1">
    <citation type="journal article" date="2016" name="Nat. Commun.">
        <title>Microbial interactions lead to rapid micro-scale successions on model marine particles.</title>
        <authorList>
            <person name="Datta M.S."/>
            <person name="Sliwerska E."/>
            <person name="Gore J."/>
            <person name="Polz M.F."/>
            <person name="Cordero O.X."/>
        </authorList>
    </citation>
    <scope>NUCLEOTIDE SEQUENCE [LARGE SCALE GENOMIC DNA]</scope>
    <source>
        <strain evidence="2 3">4G03</strain>
    </source>
</reference>
<sequence length="133" mass="15702">MLVEKIINEWVFINYCTQKVGMWDKNDMVDGVCHVFKIEIANLFAPLVFIPYFSFTSNMKGFYVLLILYIAFIWYSPFVNKKLKSKIKEKELRKKYISISKTKRVLNFFLGILIGALCILTLIFSFSLLNYTR</sequence>
<keyword evidence="1" id="KW-0472">Membrane</keyword>
<dbReference type="Proteomes" id="UP000222163">
    <property type="component" value="Unassembled WGS sequence"/>
</dbReference>
<feature type="transmembrane region" description="Helical" evidence="1">
    <location>
        <begin position="105"/>
        <end position="129"/>
    </location>
</feature>
<keyword evidence="1" id="KW-1133">Transmembrane helix</keyword>